<proteinExistence type="predicted"/>
<feature type="transmembrane region" description="Helical" evidence="1">
    <location>
        <begin position="32"/>
        <end position="49"/>
    </location>
</feature>
<keyword evidence="1" id="KW-0472">Membrane</keyword>
<gene>
    <name evidence="2" type="ORF">CEE69_26620</name>
</gene>
<keyword evidence="3" id="KW-1185">Reference proteome</keyword>
<evidence type="ECO:0000313" key="2">
    <source>
        <dbReference type="EMBL" id="PHQ32318.1"/>
    </source>
</evidence>
<evidence type="ECO:0000256" key="1">
    <source>
        <dbReference type="SAM" id="Phobius"/>
    </source>
</evidence>
<keyword evidence="1" id="KW-0812">Transmembrane</keyword>
<name>A0A2G1VZV0_9BACT</name>
<accession>A0A2G1VZV0</accession>
<protein>
    <submittedName>
        <fullName evidence="2">Uncharacterized protein</fullName>
    </submittedName>
</protein>
<sequence>MSARSATARLAMLACLALFVLSLIPTVPPRFFAFSAALLCLGLPAGYVVPGFDKPGLGFLLDLAIGGWVSWLLYPQIREAIVENSGGSTACIITVSLAIVAYAILVYGIRYLLGHSERLRQFSTVADTATNG</sequence>
<comment type="caution">
    <text evidence="2">The sequence shown here is derived from an EMBL/GenBank/DDBJ whole genome shotgun (WGS) entry which is preliminary data.</text>
</comment>
<reference evidence="2 3" key="1">
    <citation type="submission" date="2017-06" db="EMBL/GenBank/DDBJ databases">
        <title>Description of Rhodopirellula bahusiensis sp. nov.</title>
        <authorList>
            <person name="Kizina J."/>
            <person name="Harder J."/>
        </authorList>
    </citation>
    <scope>NUCLEOTIDE SEQUENCE [LARGE SCALE GENOMIC DNA]</scope>
    <source>
        <strain evidence="2 3">SWK21</strain>
    </source>
</reference>
<dbReference type="Proteomes" id="UP000225740">
    <property type="component" value="Unassembled WGS sequence"/>
</dbReference>
<organism evidence="2 3">
    <name type="scientific">Rhodopirellula bahusiensis</name>
    <dbReference type="NCBI Taxonomy" id="2014065"/>
    <lineage>
        <taxon>Bacteria</taxon>
        <taxon>Pseudomonadati</taxon>
        <taxon>Planctomycetota</taxon>
        <taxon>Planctomycetia</taxon>
        <taxon>Pirellulales</taxon>
        <taxon>Pirellulaceae</taxon>
        <taxon>Rhodopirellula</taxon>
    </lineage>
</organism>
<dbReference type="EMBL" id="NIZW01000029">
    <property type="protein sequence ID" value="PHQ32318.1"/>
    <property type="molecule type" value="Genomic_DNA"/>
</dbReference>
<feature type="transmembrane region" description="Helical" evidence="1">
    <location>
        <begin position="56"/>
        <end position="74"/>
    </location>
</feature>
<evidence type="ECO:0000313" key="3">
    <source>
        <dbReference type="Proteomes" id="UP000225740"/>
    </source>
</evidence>
<feature type="transmembrane region" description="Helical" evidence="1">
    <location>
        <begin position="86"/>
        <end position="113"/>
    </location>
</feature>
<keyword evidence="1" id="KW-1133">Transmembrane helix</keyword>
<dbReference type="AlphaFoldDB" id="A0A2G1VZV0"/>